<evidence type="ECO:0000313" key="3">
    <source>
        <dbReference type="Proteomes" id="UP000663760"/>
    </source>
</evidence>
<dbReference type="Proteomes" id="UP000663760">
    <property type="component" value="Chromosome 2"/>
</dbReference>
<evidence type="ECO:0000256" key="1">
    <source>
        <dbReference type="SAM" id="MobiDB-lite"/>
    </source>
</evidence>
<dbReference type="EMBL" id="LR746265">
    <property type="protein sequence ID" value="CAA7390501.1"/>
    <property type="molecule type" value="Genomic_DNA"/>
</dbReference>
<proteinExistence type="predicted"/>
<name>A0A7I8K184_SPIIN</name>
<protein>
    <submittedName>
        <fullName evidence="2">Uncharacterized protein</fullName>
    </submittedName>
</protein>
<keyword evidence="3" id="KW-1185">Reference proteome</keyword>
<organism evidence="2 3">
    <name type="scientific">Spirodela intermedia</name>
    <name type="common">Intermediate duckweed</name>
    <dbReference type="NCBI Taxonomy" id="51605"/>
    <lineage>
        <taxon>Eukaryota</taxon>
        <taxon>Viridiplantae</taxon>
        <taxon>Streptophyta</taxon>
        <taxon>Embryophyta</taxon>
        <taxon>Tracheophyta</taxon>
        <taxon>Spermatophyta</taxon>
        <taxon>Magnoliopsida</taxon>
        <taxon>Liliopsida</taxon>
        <taxon>Araceae</taxon>
        <taxon>Lemnoideae</taxon>
        <taxon>Spirodela</taxon>
    </lineage>
</organism>
<dbReference type="AlphaFoldDB" id="A0A7I8K184"/>
<reference evidence="2" key="1">
    <citation type="submission" date="2020-02" db="EMBL/GenBank/DDBJ databases">
        <authorList>
            <person name="Scholz U."/>
            <person name="Mascher M."/>
            <person name="Fiebig A."/>
        </authorList>
    </citation>
    <scope>NUCLEOTIDE SEQUENCE</scope>
</reference>
<sequence length="40" mass="4113">MLIASSSSGGGRGGVHWSTRAGGQPARGGFRCQSPKPRRT</sequence>
<evidence type="ECO:0000313" key="2">
    <source>
        <dbReference type="EMBL" id="CAA7390501.1"/>
    </source>
</evidence>
<gene>
    <name evidence="2" type="ORF">SI8410_02001982</name>
</gene>
<accession>A0A7I8K184</accession>
<feature type="region of interest" description="Disordered" evidence="1">
    <location>
        <begin position="1"/>
        <end position="40"/>
    </location>
</feature>